<dbReference type="GO" id="GO:0005912">
    <property type="term" value="C:adherens junction"/>
    <property type="evidence" value="ECO:0007669"/>
    <property type="project" value="TreeGrafter"/>
</dbReference>
<dbReference type="GO" id="GO:0030864">
    <property type="term" value="C:cortical actin cytoskeleton"/>
    <property type="evidence" value="ECO:0007669"/>
    <property type="project" value="TreeGrafter"/>
</dbReference>
<dbReference type="GO" id="GO:0000902">
    <property type="term" value="P:cell morphogenesis"/>
    <property type="evidence" value="ECO:0007669"/>
    <property type="project" value="TreeGrafter"/>
</dbReference>
<keyword evidence="8" id="KW-1185">Reference proteome</keyword>
<feature type="compositionally biased region" description="Low complexity" evidence="6">
    <location>
        <begin position="242"/>
        <end position="263"/>
    </location>
</feature>
<dbReference type="WBParaSite" id="TMUE_0000000079.1">
    <property type="protein sequence ID" value="TMUE_0000000079.1"/>
    <property type="gene ID" value="WBGene00296027"/>
</dbReference>
<evidence type="ECO:0000313" key="8">
    <source>
        <dbReference type="Proteomes" id="UP000046395"/>
    </source>
</evidence>
<feature type="domain" description="ASD2" evidence="7">
    <location>
        <begin position="474"/>
        <end position="773"/>
    </location>
</feature>
<dbReference type="PANTHER" id="PTHR15012">
    <property type="entry name" value="APICAL PROTEIN/SHROOM-RELATED"/>
    <property type="match status" value="1"/>
</dbReference>
<evidence type="ECO:0000256" key="4">
    <source>
        <dbReference type="ARBA" id="ARBA00023212"/>
    </source>
</evidence>
<keyword evidence="5" id="KW-0175">Coiled coil</keyword>
<evidence type="ECO:0000313" key="9">
    <source>
        <dbReference type="WBParaSite" id="TMUE_0000000079.1"/>
    </source>
</evidence>
<dbReference type="Proteomes" id="UP000046395">
    <property type="component" value="Unassembled WGS sequence"/>
</dbReference>
<feature type="region of interest" description="Disordered" evidence="6">
    <location>
        <begin position="290"/>
        <end position="315"/>
    </location>
</feature>
<evidence type="ECO:0000256" key="1">
    <source>
        <dbReference type="ARBA" id="ARBA00004245"/>
    </source>
</evidence>
<evidence type="ECO:0000256" key="2">
    <source>
        <dbReference type="ARBA" id="ARBA00006469"/>
    </source>
</evidence>
<dbReference type="PANTHER" id="PTHR15012:SF32">
    <property type="entry name" value="PROTEIN SHROOM"/>
    <property type="match status" value="1"/>
</dbReference>
<dbReference type="PROSITE" id="PS51307">
    <property type="entry name" value="ASD2"/>
    <property type="match status" value="1"/>
</dbReference>
<dbReference type="WBParaSite" id="TMUE_0000000079.5">
    <property type="protein sequence ID" value="TMUE_0000000079.5"/>
    <property type="gene ID" value="WBGene00296027"/>
</dbReference>
<dbReference type="Pfam" id="PF08687">
    <property type="entry name" value="ASD2"/>
    <property type="match status" value="1"/>
</dbReference>
<dbReference type="GO" id="GO:0043296">
    <property type="term" value="C:apical junction complex"/>
    <property type="evidence" value="ECO:0007669"/>
    <property type="project" value="TreeGrafter"/>
</dbReference>
<dbReference type="GO" id="GO:0007015">
    <property type="term" value="P:actin filament organization"/>
    <property type="evidence" value="ECO:0007669"/>
    <property type="project" value="TreeGrafter"/>
</dbReference>
<evidence type="ECO:0000256" key="3">
    <source>
        <dbReference type="ARBA" id="ARBA00022490"/>
    </source>
</evidence>
<dbReference type="WBParaSite" id="TMUE_0000000079.6">
    <property type="protein sequence ID" value="TMUE_0000000079.6"/>
    <property type="gene ID" value="WBGene00296027"/>
</dbReference>
<comment type="similarity">
    <text evidence="2">Belongs to the shroom family.</text>
</comment>
<organism evidence="8 9">
    <name type="scientific">Trichuris muris</name>
    <name type="common">Mouse whipworm</name>
    <dbReference type="NCBI Taxonomy" id="70415"/>
    <lineage>
        <taxon>Eukaryota</taxon>
        <taxon>Metazoa</taxon>
        <taxon>Ecdysozoa</taxon>
        <taxon>Nematoda</taxon>
        <taxon>Enoplea</taxon>
        <taxon>Dorylaimia</taxon>
        <taxon>Trichinellida</taxon>
        <taxon>Trichuridae</taxon>
        <taxon>Trichuris</taxon>
    </lineage>
</organism>
<evidence type="ECO:0000259" key="7">
    <source>
        <dbReference type="PROSITE" id="PS51307"/>
    </source>
</evidence>
<evidence type="ECO:0000256" key="6">
    <source>
        <dbReference type="SAM" id="MobiDB-lite"/>
    </source>
</evidence>
<protein>
    <submittedName>
        <fullName evidence="9 10">ASD2 domain-containing protein</fullName>
    </submittedName>
</protein>
<dbReference type="GO" id="GO:0051015">
    <property type="term" value="F:actin filament binding"/>
    <property type="evidence" value="ECO:0007669"/>
    <property type="project" value="InterPro"/>
</dbReference>
<dbReference type="InterPro" id="IPR027685">
    <property type="entry name" value="Shroom_fam"/>
</dbReference>
<dbReference type="AlphaFoldDB" id="A0A5S6PYX3"/>
<reference evidence="9" key="3">
    <citation type="submission" date="2019-12" db="UniProtKB">
        <authorList>
            <consortium name="WormBaseParasite"/>
        </authorList>
    </citation>
    <scope>IDENTIFICATION</scope>
</reference>
<dbReference type="GO" id="GO:0016324">
    <property type="term" value="C:apical plasma membrane"/>
    <property type="evidence" value="ECO:0007669"/>
    <property type="project" value="TreeGrafter"/>
</dbReference>
<reference evidence="8" key="1">
    <citation type="submission" date="2013-11" db="EMBL/GenBank/DDBJ databases">
        <authorList>
            <person name="Aslett M."/>
        </authorList>
    </citation>
    <scope>NUCLEOTIDE SEQUENCE [LARGE SCALE GENOMIC DNA]</scope>
    <source>
        <strain evidence="8">Edinburgh</strain>
    </source>
</reference>
<evidence type="ECO:0000313" key="10">
    <source>
        <dbReference type="WBParaSite" id="TMUE_0000000079.2"/>
    </source>
</evidence>
<sequence length="773" mass="83614">MVGPEANFSSEFKSADTGPANFRTGRVREPVVALNYSRSFASACSFDEPGSFSTPSAGGRLYKKSCEAVQSKLAPQKRLYKRFSRAWRQRTANATKPQAKDKAGDDSDLDSSGCSIYSATADDTDSCLSSSTLRESVCQDGDEPGLSPICLGSKCRSESSLSCPNAWQPPSSDLYNAPIADGAEDMETLRRWAQRHRITAAKLLPKMNRRQRDSGIAMHERTLSKDSGSSQSPKAATRLLKSPPVSYSESSSIATDLSSSGSFVGSGSGAGADGMVEVCTTAFLETDLLEDGDPAGSSAVNHSDGRSDGCHPEVSGQEPIAQRLVDLCSPADGSSAVEDDDGYCSIQVDSLARPDKMSSSNLVYAVPVKPSYDSPRAAPSQDLRCASPLSAWPRAEANSKDFEVVHLAPPSSNDGSELNGFNGLCYQYDSVPSPLPSVEPNRLTPVDHRLAQSSPQSVPKRTVVPVYPFQAHAPTVEPVLTDLKACGKEPAEPLPREQGKVALAEGEVARLVDVPVEWTERAIQAHSTDTASEDCLGKSLDAVLTNLVNNIMAGAHSFGEKATSCAVPKDQDGSTAGLASFCVAADEKVTTSSCDDLEKEKLDLIARLARKLKVLKEEKREIEEEIKANEAIGNDLLCYVENSQASAAVKQKLRTYAQDVERITKLFLKLSAQLKRIVRQLNRAGDGHPAELRTLRDRRSLLLSQLEDARELKEGIYGRGVQLARLLPEVLAPEQMIDYQYFVQMKSKLLVEAQEIDDKIAHGEEQKEFLERS</sequence>
<dbReference type="WBParaSite" id="TMUE_0000000079.4">
    <property type="protein sequence ID" value="TMUE_0000000079.4"/>
    <property type="gene ID" value="WBGene00296027"/>
</dbReference>
<feature type="compositionally biased region" description="Polar residues" evidence="6">
    <location>
        <begin position="225"/>
        <end position="234"/>
    </location>
</feature>
<dbReference type="WBParaSite" id="TMUE_0000000079.3">
    <property type="protein sequence ID" value="TMUE_0000000079.3"/>
    <property type="gene ID" value="WBGene00296027"/>
</dbReference>
<feature type="coiled-coil region" evidence="5">
    <location>
        <begin position="598"/>
        <end position="635"/>
    </location>
</feature>
<name>A0A5S6PYX3_TRIMR</name>
<dbReference type="Gene3D" id="6.10.250.3120">
    <property type="match status" value="1"/>
</dbReference>
<proteinExistence type="inferred from homology"/>
<keyword evidence="3" id="KW-0963">Cytoplasm</keyword>
<keyword evidence="4" id="KW-0206">Cytoskeleton</keyword>
<feature type="region of interest" description="Disordered" evidence="6">
    <location>
        <begin position="90"/>
        <end position="110"/>
    </location>
</feature>
<feature type="region of interest" description="Disordered" evidence="6">
    <location>
        <begin position="1"/>
        <end position="24"/>
    </location>
</feature>
<dbReference type="STRING" id="70415.A0A5S6PYX3"/>
<comment type="subcellular location">
    <subcellularLocation>
        <location evidence="1">Cytoplasm</location>
        <location evidence="1">Cytoskeleton</location>
    </subcellularLocation>
</comment>
<feature type="region of interest" description="Disordered" evidence="6">
    <location>
        <begin position="219"/>
        <end position="266"/>
    </location>
</feature>
<accession>A0A5S6PYX3</accession>
<dbReference type="WBParaSite" id="TMUE_0000000079.2">
    <property type="protein sequence ID" value="TMUE_0000000079.2"/>
    <property type="gene ID" value="WBGene00296027"/>
</dbReference>
<reference evidence="8" key="2">
    <citation type="submission" date="2014-03" db="EMBL/GenBank/DDBJ databases">
        <title>The whipworm genome and dual-species transcriptomics of an intimate host-pathogen interaction.</title>
        <authorList>
            <person name="Foth B.J."/>
            <person name="Tsai I.J."/>
            <person name="Reid A.J."/>
            <person name="Bancroft A.J."/>
            <person name="Nichol S."/>
            <person name="Tracey A."/>
            <person name="Holroyd N."/>
            <person name="Cotton J.A."/>
            <person name="Stanley E.J."/>
            <person name="Zarowiecki M."/>
            <person name="Liu J.Z."/>
            <person name="Huckvale T."/>
            <person name="Cooper P.J."/>
            <person name="Grencis R.K."/>
            <person name="Berriman M."/>
        </authorList>
    </citation>
    <scope>NUCLEOTIDE SEQUENCE [LARGE SCALE GENOMIC DNA]</scope>
    <source>
        <strain evidence="8">Edinburgh</strain>
    </source>
</reference>
<dbReference type="InterPro" id="IPR014799">
    <property type="entry name" value="ASD2_dom"/>
</dbReference>
<evidence type="ECO:0000256" key="5">
    <source>
        <dbReference type="SAM" id="Coils"/>
    </source>
</evidence>